<dbReference type="EMBL" id="BNAB01000009">
    <property type="protein sequence ID" value="GHE02569.1"/>
    <property type="molecule type" value="Genomic_DNA"/>
</dbReference>
<evidence type="ECO:0000313" key="2">
    <source>
        <dbReference type="Proteomes" id="UP000634647"/>
    </source>
</evidence>
<accession>A0AAN4US33</accession>
<sequence length="55" mass="6294">MEAWAARQKSIWADDGEAPSRCSSVRRAVEETLIMSFSGLINERKQRAHGIDRYI</sequence>
<proteinExistence type="predicted"/>
<organism evidence="1 2">
    <name type="scientific">Allgaiera indica</name>
    <dbReference type="NCBI Taxonomy" id="765699"/>
    <lineage>
        <taxon>Bacteria</taxon>
        <taxon>Pseudomonadati</taxon>
        <taxon>Pseudomonadota</taxon>
        <taxon>Alphaproteobacteria</taxon>
        <taxon>Rhodobacterales</taxon>
        <taxon>Paracoccaceae</taxon>
        <taxon>Allgaiera</taxon>
    </lineage>
</organism>
<comment type="caution">
    <text evidence="1">The sequence shown here is derived from an EMBL/GenBank/DDBJ whole genome shotgun (WGS) entry which is preliminary data.</text>
</comment>
<evidence type="ECO:0000313" key="1">
    <source>
        <dbReference type="EMBL" id="GHE02569.1"/>
    </source>
</evidence>
<dbReference type="AlphaFoldDB" id="A0AAN4US33"/>
<reference evidence="1" key="2">
    <citation type="submission" date="2023-06" db="EMBL/GenBank/DDBJ databases">
        <authorList>
            <person name="Sun Q."/>
            <person name="Zhou Y."/>
        </authorList>
    </citation>
    <scope>NUCLEOTIDE SEQUENCE</scope>
    <source>
        <strain evidence="1">CGMCC 1.10859</strain>
    </source>
</reference>
<gene>
    <name evidence="1" type="ORF">GCM10008024_22560</name>
</gene>
<dbReference type="RefSeq" id="WP_160169207.1">
    <property type="nucleotide sequence ID" value="NZ_BNAB01000009.1"/>
</dbReference>
<dbReference type="Proteomes" id="UP000634647">
    <property type="component" value="Unassembled WGS sequence"/>
</dbReference>
<protein>
    <submittedName>
        <fullName evidence="1">Uncharacterized protein</fullName>
    </submittedName>
</protein>
<reference evidence="1" key="1">
    <citation type="journal article" date="2014" name="Int. J. Syst. Evol. Microbiol.">
        <title>Complete genome sequence of Corynebacterium casei LMG S-19264T (=DSM 44701T), isolated from a smear-ripened cheese.</title>
        <authorList>
            <consortium name="US DOE Joint Genome Institute (JGI-PGF)"/>
            <person name="Walter F."/>
            <person name="Albersmeier A."/>
            <person name="Kalinowski J."/>
            <person name="Ruckert C."/>
        </authorList>
    </citation>
    <scope>NUCLEOTIDE SEQUENCE</scope>
    <source>
        <strain evidence="1">CGMCC 1.10859</strain>
    </source>
</reference>
<name>A0AAN4US33_9RHOB</name>